<proteinExistence type="predicted"/>
<dbReference type="PANTHER" id="PTHR43308:SF5">
    <property type="entry name" value="S-LAYER PROTEIN _ PEPTIDOGLYCAN ENDO-BETA-N-ACETYLGLUCOSAMINIDASE"/>
    <property type="match status" value="1"/>
</dbReference>
<feature type="domain" description="SLH" evidence="2">
    <location>
        <begin position="1793"/>
        <end position="1853"/>
    </location>
</feature>
<dbReference type="Pfam" id="PF00395">
    <property type="entry name" value="SLH"/>
    <property type="match status" value="3"/>
</dbReference>
<dbReference type="InterPro" id="IPR046780">
    <property type="entry name" value="aBig_2"/>
</dbReference>
<dbReference type="Proteomes" id="UP001597448">
    <property type="component" value="Unassembled WGS sequence"/>
</dbReference>
<dbReference type="PANTHER" id="PTHR43308">
    <property type="entry name" value="OUTER MEMBRANE PROTEIN ALPHA-RELATED"/>
    <property type="match status" value="1"/>
</dbReference>
<dbReference type="RefSeq" id="WP_209984896.1">
    <property type="nucleotide sequence ID" value="NZ_JBHSVQ010000001.1"/>
</dbReference>
<evidence type="ECO:0000259" key="2">
    <source>
        <dbReference type="PROSITE" id="PS51272"/>
    </source>
</evidence>
<protein>
    <submittedName>
        <fullName evidence="3">Immunoglobulin-like domain-containing protein</fullName>
    </submittedName>
</protein>
<name>A0ABW5F732_9BACL</name>
<comment type="caution">
    <text evidence="3">The sequence shown here is derived from an EMBL/GenBank/DDBJ whole genome shotgun (WGS) entry which is preliminary data.</text>
</comment>
<evidence type="ECO:0000313" key="4">
    <source>
        <dbReference type="Proteomes" id="UP001597448"/>
    </source>
</evidence>
<feature type="domain" description="SLH" evidence="2">
    <location>
        <begin position="1854"/>
        <end position="1917"/>
    </location>
</feature>
<feature type="domain" description="SLH" evidence="2">
    <location>
        <begin position="1925"/>
        <end position="1986"/>
    </location>
</feature>
<keyword evidence="1" id="KW-0732">Signal</keyword>
<gene>
    <name evidence="3" type="ORF">ACFSX3_13450</name>
</gene>
<keyword evidence="4" id="KW-1185">Reference proteome</keyword>
<dbReference type="Pfam" id="PF20578">
    <property type="entry name" value="aBig_2"/>
    <property type="match status" value="6"/>
</dbReference>
<dbReference type="InterPro" id="IPR001119">
    <property type="entry name" value="SLH_dom"/>
</dbReference>
<feature type="signal peptide" evidence="1">
    <location>
        <begin position="1"/>
        <end position="24"/>
    </location>
</feature>
<dbReference type="EMBL" id="JBHUKY010000023">
    <property type="protein sequence ID" value="MFD2410888.1"/>
    <property type="molecule type" value="Genomic_DNA"/>
</dbReference>
<feature type="chain" id="PRO_5045458553" evidence="1">
    <location>
        <begin position="25"/>
        <end position="1986"/>
    </location>
</feature>
<dbReference type="InterPro" id="IPR051465">
    <property type="entry name" value="Cell_Envelope_Struct_Comp"/>
</dbReference>
<sequence length="1986" mass="214093">MKRKKLLALLMVPTMILSMFPAPLAVHADSTDWGARAAYGGEGGTELFLGGKFIELGISNWGNFGTMGSKPANFRGTSSRPYLGMSADHDGYGTGKDLPVDYYLPGTPEERFAVGYQIGGNTYAKSNSAQMRSMDMPTTVVNTSQTDKGILSATTVSTWTDTMEIKQVISFGENQKFYRNDVTITNLTDKNWDGARYMRSMDPDNTVDQGGAYVTSNIVTHTIEEDRAAVVKASTIADNDPLYKAFNSRAPIFFYSSDPRAKASVFGFTNTNPYALEAYNSPKAKNVEVKADAGITMTWDSGTLAPNASKKFTYYTSLDERDFSEVISDIELDEGASTELVEAKANDGTVTGNQKVKIVGATLVAPIDPSHIRINNLPEGLNFAVTRLSDTELNFTLTGAAVDHGKDATTKNLSVTVDKENLLGISSGLTTKTFSVTFRDPATLSVNKGIVSEAVYGTGEITETLGVTLTGGKFAETVGAEDVLIHGLPAGLGTSVTRVSDTELTLQFTGAATVTSDVYGAYVTVASGKLAGSPADLSTNTFKFDFMDKEPYLVVKTPQLYESDLNDGTVGDVLVLELKNGSFDESVMDAIEAVNWPPGLTPGKINVDSPTQITVAIAGQATSHKSADSVDRAAVTLAGIPSGTFAILFRSPPAVIAASPDVIHDAGDGSAAETLTVTLRNGLFTEEVEGGVNVNNMPEGLSFSVVRVSSKVLEIHFSGQAAGKYEASAFASVTVDPSIIVDGVKPVTSNNVDLQLPGAGALVKRDMESLTWELIRKDNALQSSVLSGLDLPRKGAGGSTITWTSTNGTVVATDGTVTRPLFNTGDQPVTLTAVLKNGTFELTKTFELIVKKQAGTDKQSVTEDTYLLTWNTIREENVKQESVTSAVYLPKNGTNGSTITWTSSDEEVIATDGTVTPPSYEKGDQTVTLTAVIRKGDSVLTKEFVLTVIKRPMTDEESVNETLAKLNWDMIRADNEKQEQVLTDLDLITESTSGSTITWTSSQESVITPDGGMKRPAYADGDQKVTLTATVTKGSVTYLKEFVVTVKAKRESIDDQLDEAMKLLRIGYKGQDSAKSVTQDVELISKGYYDSEVVWTSHRSDIVSSTGEVQRPLKDTVVRLTARVAKEGFFREQDFYITVKGTSTVDLPQDEVNIKIGYAPGDSEESVTRSLFLPKTGDTGSVLTWTSNKPDILTNTGRVKRPGPDEEDVTVELTVQLADPEHPGETIVKKFTLLIKKLSDQEAAEEAARTTGIHPAATFAEGDTWESVTEAFVLLQTGKYDTKITWTSSLPSVIAVQQDADEAKGNVTPPAQDTNVILTATFTRNGKSAVKQYLLIVKAKGVVKEGAVREATSRQAGLSTLNDGKPLEQGVMILRTNLSDGTKIDTIVIDENEVYNLVEGVNPDDPDAANRSVTITHVDDMAARADEIAVEIPSTAVSILAGRKASLDIVTALGSIHLDAASLAQLDATTTDLYFRIVPVKNAQAKENVQSNAILNGTSKLGLASDKTLQNLGSPREIETNYDKINTRIQLPLSEFADQIPLQSSGVRDAFLDSLRVYVEHSDGEITFYTPEVVYNRGGEPVALEIQINKFSTFQIVRITDKAAEPVKETEPAPTTAPATVPGVKGEIVPWASVELTADQVKELQNKRGEIVVESGQGKVRLDAAAIDLTEVSKQFGLANMKTEDIVFYVELAASAPGNLEAFKLAAAKQKVQPGNTLVNFSIKAKYQGQTVQVTSHGWAKYELQVPADMKITTGVLYRDGRIYHQPTYVTVKDGRYYARINSLESGEFGLIWNPLEFPDVVKHWSKPDVNDMGSRLVASGTKEAVFEPQRAITRAEFTAMLARALGIVTHGEQPVTFSDVSADGWYGLELQVAIKNGLITGYPDGTFRPGNNISRQEAMAIVSRALSITELKSSRSEEQTQQLLKSFADSASVAKWAIANVKQNLASGIILGRDEQRLAPNENITRAEASAAIRRLLIQSNLINP</sequence>
<reference evidence="4" key="1">
    <citation type="journal article" date="2019" name="Int. J. Syst. Evol. Microbiol.">
        <title>The Global Catalogue of Microorganisms (GCM) 10K type strain sequencing project: providing services to taxonomists for standard genome sequencing and annotation.</title>
        <authorList>
            <consortium name="The Broad Institute Genomics Platform"/>
            <consortium name="The Broad Institute Genome Sequencing Center for Infectious Disease"/>
            <person name="Wu L."/>
            <person name="Ma J."/>
        </authorList>
    </citation>
    <scope>NUCLEOTIDE SEQUENCE [LARGE SCALE GENOMIC DNA]</scope>
    <source>
        <strain evidence="4">CCM 8725</strain>
    </source>
</reference>
<evidence type="ECO:0000256" key="1">
    <source>
        <dbReference type="SAM" id="SignalP"/>
    </source>
</evidence>
<evidence type="ECO:0000313" key="3">
    <source>
        <dbReference type="EMBL" id="MFD2410888.1"/>
    </source>
</evidence>
<accession>A0ABW5F732</accession>
<dbReference type="PROSITE" id="PS51272">
    <property type="entry name" value="SLH"/>
    <property type="match status" value="3"/>
</dbReference>
<organism evidence="3 4">
    <name type="scientific">Paenibacillus rhizoplanae</name>
    <dbReference type="NCBI Taxonomy" id="1917181"/>
    <lineage>
        <taxon>Bacteria</taxon>
        <taxon>Bacillati</taxon>
        <taxon>Bacillota</taxon>
        <taxon>Bacilli</taxon>
        <taxon>Bacillales</taxon>
        <taxon>Paenibacillaceae</taxon>
        <taxon>Paenibacillus</taxon>
    </lineage>
</organism>